<evidence type="ECO:0000313" key="1">
    <source>
        <dbReference type="EMBL" id="KAA3483398.1"/>
    </source>
</evidence>
<comment type="caution">
    <text evidence="1">The sequence shown here is derived from an EMBL/GenBank/DDBJ whole genome shotgun (WGS) entry which is preliminary data.</text>
</comment>
<proteinExistence type="predicted"/>
<reference evidence="1" key="1">
    <citation type="submission" date="2019-08" db="EMBL/GenBank/DDBJ databases">
        <authorList>
            <person name="Liu F."/>
        </authorList>
    </citation>
    <scope>NUCLEOTIDE SEQUENCE [LARGE SCALE GENOMIC DNA]</scope>
    <source>
        <strain evidence="1">PA1801</strain>
        <tissue evidence="1">Leaf</tissue>
    </source>
</reference>
<accession>A0A5B6WPY4</accession>
<sequence>MIEKVYTRDVHFLWRQSYDLVVSNSTLEADYRSLAHAIAEILQVTFDDKAQLWCDNLRAAVISVNPVLHSKFKHVTSSMLEVGHLPTH</sequence>
<name>A0A5B6WPY4_9ROSI</name>
<dbReference type="AlphaFoldDB" id="A0A5B6WPY4"/>
<evidence type="ECO:0000313" key="2">
    <source>
        <dbReference type="Proteomes" id="UP000325315"/>
    </source>
</evidence>
<dbReference type="EMBL" id="SMMG02000002">
    <property type="protein sequence ID" value="KAA3483398.1"/>
    <property type="molecule type" value="Genomic_DNA"/>
</dbReference>
<keyword evidence="2" id="KW-1185">Reference proteome</keyword>
<dbReference type="Proteomes" id="UP000325315">
    <property type="component" value="Unassembled WGS sequence"/>
</dbReference>
<gene>
    <name evidence="1" type="ORF">EPI10_005576</name>
</gene>
<protein>
    <submittedName>
        <fullName evidence="1">Uncharacterized protein</fullName>
    </submittedName>
</protein>
<organism evidence="1 2">
    <name type="scientific">Gossypium australe</name>
    <dbReference type="NCBI Taxonomy" id="47621"/>
    <lineage>
        <taxon>Eukaryota</taxon>
        <taxon>Viridiplantae</taxon>
        <taxon>Streptophyta</taxon>
        <taxon>Embryophyta</taxon>
        <taxon>Tracheophyta</taxon>
        <taxon>Spermatophyta</taxon>
        <taxon>Magnoliopsida</taxon>
        <taxon>eudicotyledons</taxon>
        <taxon>Gunneridae</taxon>
        <taxon>Pentapetalae</taxon>
        <taxon>rosids</taxon>
        <taxon>malvids</taxon>
        <taxon>Malvales</taxon>
        <taxon>Malvaceae</taxon>
        <taxon>Malvoideae</taxon>
        <taxon>Gossypium</taxon>
    </lineage>
</organism>